<dbReference type="Pfam" id="PF01155">
    <property type="entry name" value="HypA"/>
    <property type="match status" value="1"/>
</dbReference>
<organism evidence="6 7">
    <name type="scientific">Barnesiella viscericola</name>
    <dbReference type="NCBI Taxonomy" id="397865"/>
    <lineage>
        <taxon>Bacteria</taxon>
        <taxon>Pseudomonadati</taxon>
        <taxon>Bacteroidota</taxon>
        <taxon>Bacteroidia</taxon>
        <taxon>Bacteroidales</taxon>
        <taxon>Barnesiellaceae</taxon>
        <taxon>Barnesiella</taxon>
    </lineage>
</organism>
<keyword evidence="3 5" id="KW-0479">Metal-binding</keyword>
<evidence type="ECO:0000256" key="1">
    <source>
        <dbReference type="ARBA" id="ARBA00010748"/>
    </source>
</evidence>
<comment type="similarity">
    <text evidence="1 5">Belongs to the HypA/HybF family.</text>
</comment>
<keyword evidence="4 5" id="KW-0862">Zinc</keyword>
<gene>
    <name evidence="5" type="primary">hypA</name>
    <name evidence="6" type="ORF">K8U91_05705</name>
</gene>
<dbReference type="Gene3D" id="3.30.2320.80">
    <property type="match status" value="1"/>
</dbReference>
<keyword evidence="2 5" id="KW-0533">Nickel</keyword>
<evidence type="ECO:0000313" key="7">
    <source>
        <dbReference type="Proteomes" id="UP000757103"/>
    </source>
</evidence>
<dbReference type="PIRSF" id="PIRSF004761">
    <property type="entry name" value="Hydrgn_mat_HypA"/>
    <property type="match status" value="1"/>
</dbReference>
<comment type="caution">
    <text evidence="6">The sequence shown here is derived from an EMBL/GenBank/DDBJ whole genome shotgun (WGS) entry which is preliminary data.</text>
</comment>
<feature type="binding site" evidence="5">
    <location>
        <position position="89"/>
    </location>
    <ligand>
        <name>Zn(2+)</name>
        <dbReference type="ChEBI" id="CHEBI:29105"/>
    </ligand>
</feature>
<feature type="binding site" evidence="5">
    <location>
        <position position="92"/>
    </location>
    <ligand>
        <name>Zn(2+)</name>
        <dbReference type="ChEBI" id="CHEBI:29105"/>
    </ligand>
</feature>
<evidence type="ECO:0000256" key="2">
    <source>
        <dbReference type="ARBA" id="ARBA00022596"/>
    </source>
</evidence>
<reference evidence="6" key="1">
    <citation type="journal article" date="2021" name="PeerJ">
        <title>Extensive microbial diversity within the chicken gut microbiome revealed by metagenomics and culture.</title>
        <authorList>
            <person name="Gilroy R."/>
            <person name="Ravi A."/>
            <person name="Getino M."/>
            <person name="Pursley I."/>
            <person name="Horton D.L."/>
            <person name="Alikhan N.F."/>
            <person name="Baker D."/>
            <person name="Gharbi K."/>
            <person name="Hall N."/>
            <person name="Watson M."/>
            <person name="Adriaenssens E.M."/>
            <person name="Foster-Nyarko E."/>
            <person name="Jarju S."/>
            <person name="Secka A."/>
            <person name="Antonio M."/>
            <person name="Oren A."/>
            <person name="Chaudhuri R.R."/>
            <person name="La Ragione R."/>
            <person name="Hildebrand F."/>
            <person name="Pallen M.J."/>
        </authorList>
    </citation>
    <scope>NUCLEOTIDE SEQUENCE</scope>
    <source>
        <strain evidence="6">CHK121-7720</strain>
    </source>
</reference>
<feature type="binding site" evidence="5">
    <location>
        <position position="2"/>
    </location>
    <ligand>
        <name>Ni(2+)</name>
        <dbReference type="ChEBI" id="CHEBI:49786"/>
    </ligand>
</feature>
<dbReference type="HAMAP" id="MF_00213">
    <property type="entry name" value="HypA_HybF"/>
    <property type="match status" value="1"/>
</dbReference>
<reference evidence="6" key="2">
    <citation type="submission" date="2021-09" db="EMBL/GenBank/DDBJ databases">
        <authorList>
            <person name="Gilroy R."/>
        </authorList>
    </citation>
    <scope>NUCLEOTIDE SEQUENCE</scope>
    <source>
        <strain evidence="6">CHK121-7720</strain>
    </source>
</reference>
<evidence type="ECO:0000256" key="4">
    <source>
        <dbReference type="ARBA" id="ARBA00022833"/>
    </source>
</evidence>
<dbReference type="GO" id="GO:0016151">
    <property type="term" value="F:nickel cation binding"/>
    <property type="evidence" value="ECO:0007669"/>
    <property type="project" value="UniProtKB-UniRule"/>
</dbReference>
<feature type="binding site" evidence="5">
    <location>
        <position position="73"/>
    </location>
    <ligand>
        <name>Zn(2+)</name>
        <dbReference type="ChEBI" id="CHEBI:29105"/>
    </ligand>
</feature>
<dbReference type="PROSITE" id="PS01249">
    <property type="entry name" value="HYPA"/>
    <property type="match status" value="1"/>
</dbReference>
<evidence type="ECO:0000256" key="3">
    <source>
        <dbReference type="ARBA" id="ARBA00022723"/>
    </source>
</evidence>
<dbReference type="AlphaFoldDB" id="A0A921MQG8"/>
<dbReference type="GO" id="GO:0008270">
    <property type="term" value="F:zinc ion binding"/>
    <property type="evidence" value="ECO:0007669"/>
    <property type="project" value="UniProtKB-UniRule"/>
</dbReference>
<proteinExistence type="inferred from homology"/>
<dbReference type="RefSeq" id="WP_273305968.1">
    <property type="nucleotide sequence ID" value="NZ_CAWVJN010000001.1"/>
</dbReference>
<evidence type="ECO:0000256" key="5">
    <source>
        <dbReference type="HAMAP-Rule" id="MF_00213"/>
    </source>
</evidence>
<dbReference type="InterPro" id="IPR000688">
    <property type="entry name" value="HypA/HybF"/>
</dbReference>
<dbReference type="GO" id="GO:0051604">
    <property type="term" value="P:protein maturation"/>
    <property type="evidence" value="ECO:0007669"/>
    <property type="project" value="InterPro"/>
</dbReference>
<dbReference type="PANTHER" id="PTHR34535">
    <property type="entry name" value="HYDROGENASE MATURATION FACTOR HYPA"/>
    <property type="match status" value="1"/>
</dbReference>
<feature type="binding site" evidence="5">
    <location>
        <position position="76"/>
    </location>
    <ligand>
        <name>Zn(2+)</name>
        <dbReference type="ChEBI" id="CHEBI:29105"/>
    </ligand>
</feature>
<dbReference type="InterPro" id="IPR020538">
    <property type="entry name" value="Hydgase_Ni_incorp_HypA/HybF_CS"/>
</dbReference>
<sequence length="119" mass="12770">MHELSLACSVLELVGSEMQRHGAGTLRSVEVTVGELSGVDSEAFAFSLQMVLDRSAYAGARVTLTRVSPRSLCTVCGADFEPTSFYIPCPQCGSHATRLVAGQEFRLSSLTVETDEDKP</sequence>
<accession>A0A921MQG8</accession>
<protein>
    <recommendedName>
        <fullName evidence="5">Hydrogenase maturation factor HypA</fullName>
    </recommendedName>
</protein>
<evidence type="ECO:0000313" key="6">
    <source>
        <dbReference type="EMBL" id="HJG88953.1"/>
    </source>
</evidence>
<dbReference type="Proteomes" id="UP000757103">
    <property type="component" value="Unassembled WGS sequence"/>
</dbReference>
<name>A0A921MQG8_9BACT</name>
<dbReference type="PANTHER" id="PTHR34535:SF3">
    <property type="entry name" value="HYDROGENASE MATURATION FACTOR HYPA"/>
    <property type="match status" value="1"/>
</dbReference>
<dbReference type="EMBL" id="DYUD01000017">
    <property type="protein sequence ID" value="HJG88953.1"/>
    <property type="molecule type" value="Genomic_DNA"/>
</dbReference>
<comment type="function">
    <text evidence="5">Involved in the maturation of [NiFe] hydrogenases. Required for nickel insertion into the metal center of the hydrogenase.</text>
</comment>